<keyword evidence="5" id="KW-1185">Reference proteome</keyword>
<dbReference type="Gene3D" id="1.10.630.10">
    <property type="entry name" value="Cytochrome P450"/>
    <property type="match status" value="1"/>
</dbReference>
<dbReference type="Proteomes" id="UP001174934">
    <property type="component" value="Unassembled WGS sequence"/>
</dbReference>
<dbReference type="GO" id="GO:0005506">
    <property type="term" value="F:iron ion binding"/>
    <property type="evidence" value="ECO:0007669"/>
    <property type="project" value="InterPro"/>
</dbReference>
<keyword evidence="2" id="KW-0479">Metal-binding</keyword>
<dbReference type="InterPro" id="IPR050121">
    <property type="entry name" value="Cytochrome_P450_monoxygenase"/>
</dbReference>
<dbReference type="GO" id="GO:0016705">
    <property type="term" value="F:oxidoreductase activity, acting on paired donors, with incorporation or reduction of molecular oxygen"/>
    <property type="evidence" value="ECO:0007669"/>
    <property type="project" value="InterPro"/>
</dbReference>
<evidence type="ECO:0000256" key="3">
    <source>
        <dbReference type="ARBA" id="ARBA00023004"/>
    </source>
</evidence>
<evidence type="ECO:0000313" key="4">
    <source>
        <dbReference type="EMBL" id="KAK0624949.1"/>
    </source>
</evidence>
<name>A0AA40C4Z3_9PEZI</name>
<dbReference type="PANTHER" id="PTHR24305:SF168">
    <property type="entry name" value="P450, PUTATIVE (EUROFUNG)-RELATED"/>
    <property type="match status" value="1"/>
</dbReference>
<gene>
    <name evidence="4" type="ORF">B0T17DRAFT_507977</name>
</gene>
<accession>A0AA40C4Z3</accession>
<reference evidence="4" key="1">
    <citation type="submission" date="2023-06" db="EMBL/GenBank/DDBJ databases">
        <title>Genome-scale phylogeny and comparative genomics of the fungal order Sordariales.</title>
        <authorList>
            <consortium name="Lawrence Berkeley National Laboratory"/>
            <person name="Hensen N."/>
            <person name="Bonometti L."/>
            <person name="Westerberg I."/>
            <person name="Brannstrom I.O."/>
            <person name="Guillou S."/>
            <person name="Cros-Aarteil S."/>
            <person name="Calhoun S."/>
            <person name="Haridas S."/>
            <person name="Kuo A."/>
            <person name="Mondo S."/>
            <person name="Pangilinan J."/>
            <person name="Riley R."/>
            <person name="LaButti K."/>
            <person name="Andreopoulos B."/>
            <person name="Lipzen A."/>
            <person name="Chen C."/>
            <person name="Yanf M."/>
            <person name="Daum C."/>
            <person name="Ng V."/>
            <person name="Clum A."/>
            <person name="Steindorff A."/>
            <person name="Ohm R."/>
            <person name="Martin F."/>
            <person name="Silar P."/>
            <person name="Natvig D."/>
            <person name="Lalanne C."/>
            <person name="Gautier V."/>
            <person name="Ament-velasquez S.L."/>
            <person name="Kruys A."/>
            <person name="Hutchinson M.I."/>
            <person name="Powell A.J."/>
            <person name="Barry K."/>
            <person name="Miller A.N."/>
            <person name="Grigoriev I.V."/>
            <person name="Debuchy R."/>
            <person name="Gladieux P."/>
            <person name="Thoren M.H."/>
            <person name="Johannesson H."/>
        </authorList>
    </citation>
    <scope>NUCLEOTIDE SEQUENCE</scope>
    <source>
        <strain evidence="4">SMH3391-2</strain>
    </source>
</reference>
<evidence type="ECO:0000256" key="2">
    <source>
        <dbReference type="ARBA" id="ARBA00022723"/>
    </source>
</evidence>
<dbReference type="PANTHER" id="PTHR24305">
    <property type="entry name" value="CYTOCHROME P450"/>
    <property type="match status" value="1"/>
</dbReference>
<dbReference type="GO" id="GO:0004497">
    <property type="term" value="F:monooxygenase activity"/>
    <property type="evidence" value="ECO:0007669"/>
    <property type="project" value="InterPro"/>
</dbReference>
<organism evidence="4 5">
    <name type="scientific">Bombardia bombarda</name>
    <dbReference type="NCBI Taxonomy" id="252184"/>
    <lineage>
        <taxon>Eukaryota</taxon>
        <taxon>Fungi</taxon>
        <taxon>Dikarya</taxon>
        <taxon>Ascomycota</taxon>
        <taxon>Pezizomycotina</taxon>
        <taxon>Sordariomycetes</taxon>
        <taxon>Sordariomycetidae</taxon>
        <taxon>Sordariales</taxon>
        <taxon>Lasiosphaeriaceae</taxon>
        <taxon>Bombardia</taxon>
    </lineage>
</organism>
<keyword evidence="1" id="KW-0349">Heme</keyword>
<keyword evidence="3" id="KW-0408">Iron</keyword>
<dbReference type="SUPFAM" id="SSF48264">
    <property type="entry name" value="Cytochrome P450"/>
    <property type="match status" value="1"/>
</dbReference>
<evidence type="ECO:0000313" key="5">
    <source>
        <dbReference type="Proteomes" id="UP001174934"/>
    </source>
</evidence>
<proteinExistence type="predicted"/>
<evidence type="ECO:0000256" key="1">
    <source>
        <dbReference type="ARBA" id="ARBA00022617"/>
    </source>
</evidence>
<protein>
    <submittedName>
        <fullName evidence="4">Cytochrome P450</fullName>
    </submittedName>
</protein>
<dbReference type="Pfam" id="PF00067">
    <property type="entry name" value="p450"/>
    <property type="match status" value="1"/>
</dbReference>
<dbReference type="InterPro" id="IPR036396">
    <property type="entry name" value="Cyt_P450_sf"/>
</dbReference>
<dbReference type="AlphaFoldDB" id="A0AA40C4Z3"/>
<dbReference type="InterPro" id="IPR001128">
    <property type="entry name" value="Cyt_P450"/>
</dbReference>
<dbReference type="GO" id="GO:0020037">
    <property type="term" value="F:heme binding"/>
    <property type="evidence" value="ECO:0007669"/>
    <property type="project" value="InterPro"/>
</dbReference>
<comment type="caution">
    <text evidence="4">The sequence shown here is derived from an EMBL/GenBank/DDBJ whole genome shotgun (WGS) entry which is preliminary data.</text>
</comment>
<sequence>MAAPHGGLHHLYLVRKIIVYRTLRQFKGPWGAGFIEIAHTIKYLGPQCHEWYRDRLQGEIDEAVKGNRGVVSKETGIVTHAAARQMPYLQAVIREGMRVFPPMLLIAPRVVPPGGDTVVVDGEEVFLPGRVEVGQSALAFHQSKGIFGEDARVFRPERWLEGDREKLAGMVRVSDLMFSHSKWQCLRKQVAMVELSKVFFELLRNFDFALIDPKKPWKMRNANGVFLIEQMWARGDGTRNVIVGIG</sequence>
<dbReference type="EMBL" id="JAULSR010000003">
    <property type="protein sequence ID" value="KAK0624949.1"/>
    <property type="molecule type" value="Genomic_DNA"/>
</dbReference>